<dbReference type="EMBL" id="DTBE01000108">
    <property type="protein sequence ID" value="HGQ59917.1"/>
    <property type="molecule type" value="Genomic_DNA"/>
</dbReference>
<organism evidence="4">
    <name type="scientific">Staphylothermus marinus</name>
    <dbReference type="NCBI Taxonomy" id="2280"/>
    <lineage>
        <taxon>Archaea</taxon>
        <taxon>Thermoproteota</taxon>
        <taxon>Thermoprotei</taxon>
        <taxon>Desulfurococcales</taxon>
        <taxon>Desulfurococcaceae</taxon>
        <taxon>Staphylothermus</taxon>
    </lineage>
</organism>
<evidence type="ECO:0000256" key="1">
    <source>
        <dbReference type="ARBA" id="ARBA00023186"/>
    </source>
</evidence>
<dbReference type="InterPro" id="IPR004127">
    <property type="entry name" value="Prefoldin_subunit_alpha"/>
</dbReference>
<name>A0A7C4JLD3_STAMA</name>
<dbReference type="Pfam" id="PF02996">
    <property type="entry name" value="Prefoldin"/>
    <property type="match status" value="1"/>
</dbReference>
<dbReference type="InterPro" id="IPR009053">
    <property type="entry name" value="Prefoldin"/>
</dbReference>
<comment type="caution">
    <text evidence="4">The sequence shown here is derived from an EMBL/GenBank/DDBJ whole genome shotgun (WGS) entry which is preliminary data.</text>
</comment>
<evidence type="ECO:0000256" key="2">
    <source>
        <dbReference type="SAM" id="Coils"/>
    </source>
</evidence>
<evidence type="ECO:0000313" key="4">
    <source>
        <dbReference type="EMBL" id="HGQ74006.1"/>
    </source>
</evidence>
<keyword evidence="1" id="KW-0143">Chaperone</keyword>
<dbReference type="Gene3D" id="1.10.287.370">
    <property type="match status" value="1"/>
</dbReference>
<evidence type="ECO:0000313" key="3">
    <source>
        <dbReference type="EMBL" id="HGQ59917.1"/>
    </source>
</evidence>
<sequence length="159" mass="18487">MSKEVKEEKRVVTLQELLVRANQLRDSLILLESQLNNYNVQLNELKLIRETISNVSNGLKCYLLLDRLTTLFLPVTIEPGWSENVVLNIGRNIYMKTTRDKALEIVNDRINNLNRIIMDLSRQYRALLEEYNLINQILASIYAQLEKKRESREPSKAGA</sequence>
<protein>
    <submittedName>
        <fullName evidence="4">Prefoldin subunit alpha</fullName>
    </submittedName>
</protein>
<accession>A0A7C4JLD3</accession>
<reference evidence="4" key="1">
    <citation type="journal article" date="2020" name="mSystems">
        <title>Genome- and Community-Level Interaction Insights into Carbon Utilization and Element Cycling Functions of Hydrothermarchaeota in Hydrothermal Sediment.</title>
        <authorList>
            <person name="Zhou Z."/>
            <person name="Liu Y."/>
            <person name="Xu W."/>
            <person name="Pan J."/>
            <person name="Luo Z.H."/>
            <person name="Li M."/>
        </authorList>
    </citation>
    <scope>NUCLEOTIDE SEQUENCE [LARGE SCALE GENOMIC DNA]</scope>
    <source>
        <strain evidence="3">SpSt-638</strain>
        <strain evidence="4">SpSt-648</strain>
    </source>
</reference>
<feature type="coiled-coil region" evidence="2">
    <location>
        <begin position="14"/>
        <end position="48"/>
    </location>
</feature>
<gene>
    <name evidence="3" type="ORF">ENU09_04320</name>
    <name evidence="4" type="ORF">ENU20_02895</name>
</gene>
<dbReference type="AlphaFoldDB" id="A0A7C4JLD3"/>
<feature type="coiled-coil region" evidence="2">
    <location>
        <begin position="103"/>
        <end position="130"/>
    </location>
</feature>
<proteinExistence type="predicted"/>
<keyword evidence="2" id="KW-0175">Coiled coil</keyword>
<dbReference type="SUPFAM" id="SSF46579">
    <property type="entry name" value="Prefoldin"/>
    <property type="match status" value="1"/>
</dbReference>
<dbReference type="EMBL" id="DTBP01000018">
    <property type="protein sequence ID" value="HGQ74006.1"/>
    <property type="molecule type" value="Genomic_DNA"/>
</dbReference>